<dbReference type="EMBL" id="LT828648">
    <property type="protein sequence ID" value="SLM48399.1"/>
    <property type="molecule type" value="Genomic_DNA"/>
</dbReference>
<keyword evidence="3 4" id="KW-0808">Transferase</keyword>
<evidence type="ECO:0000313" key="4">
    <source>
        <dbReference type="EMBL" id="SLM48399.1"/>
    </source>
</evidence>
<organism evidence="4 5">
    <name type="scientific">Nitrospira japonica</name>
    <dbReference type="NCBI Taxonomy" id="1325564"/>
    <lineage>
        <taxon>Bacteria</taxon>
        <taxon>Pseudomonadati</taxon>
        <taxon>Nitrospirota</taxon>
        <taxon>Nitrospiria</taxon>
        <taxon>Nitrospirales</taxon>
        <taxon>Nitrospiraceae</taxon>
        <taxon>Nitrospira</taxon>
    </lineage>
</organism>
<keyword evidence="2" id="KW-0328">Glycosyltransferase</keyword>
<evidence type="ECO:0000256" key="3">
    <source>
        <dbReference type="ARBA" id="ARBA00022679"/>
    </source>
</evidence>
<comment type="similarity">
    <text evidence="1">Belongs to the glycosyltransferase 2 family.</text>
</comment>
<evidence type="ECO:0000256" key="2">
    <source>
        <dbReference type="ARBA" id="ARBA00022676"/>
    </source>
</evidence>
<dbReference type="RefSeq" id="WP_080886787.1">
    <property type="nucleotide sequence ID" value="NZ_LT828648.1"/>
</dbReference>
<proteinExistence type="inferred from homology"/>
<dbReference type="Proteomes" id="UP000192042">
    <property type="component" value="Chromosome I"/>
</dbReference>
<gene>
    <name evidence="4" type="ORF">NSJP_2227</name>
</gene>
<keyword evidence="5" id="KW-1185">Reference proteome</keyword>
<dbReference type="AlphaFoldDB" id="A0A1W1I697"/>
<dbReference type="Gene3D" id="3.90.550.10">
    <property type="entry name" value="Spore Coat Polysaccharide Biosynthesis Protein SpsA, Chain A"/>
    <property type="match status" value="1"/>
</dbReference>
<reference evidence="4 5" key="1">
    <citation type="submission" date="2017-03" db="EMBL/GenBank/DDBJ databases">
        <authorList>
            <person name="Afonso C.L."/>
            <person name="Miller P.J."/>
            <person name="Scott M.A."/>
            <person name="Spackman E."/>
            <person name="Goraichik I."/>
            <person name="Dimitrov K.M."/>
            <person name="Suarez D.L."/>
            <person name="Swayne D.E."/>
        </authorList>
    </citation>
    <scope>NUCLEOTIDE SEQUENCE [LARGE SCALE GENOMIC DNA]</scope>
    <source>
        <strain evidence="4">Genome sequencing of Nitrospira japonica strain NJ11</strain>
    </source>
</reference>
<evidence type="ECO:0000313" key="5">
    <source>
        <dbReference type="Proteomes" id="UP000192042"/>
    </source>
</evidence>
<dbReference type="OrthoDB" id="9759709at2"/>
<evidence type="ECO:0000256" key="1">
    <source>
        <dbReference type="ARBA" id="ARBA00006739"/>
    </source>
</evidence>
<dbReference type="GO" id="GO:0016757">
    <property type="term" value="F:glycosyltransferase activity"/>
    <property type="evidence" value="ECO:0007669"/>
    <property type="project" value="UniProtKB-KW"/>
</dbReference>
<dbReference type="KEGG" id="nja:NSJP_2227"/>
<accession>A0A1W1I697</accession>
<dbReference type="PANTHER" id="PTHR48090:SF10">
    <property type="entry name" value="GLUCOSYL-3-PHOSPHOGLYCERATE SYNTHASE"/>
    <property type="match status" value="1"/>
</dbReference>
<protein>
    <submittedName>
        <fullName evidence="4">Glycosyl transferase, family 2</fullName>
    </submittedName>
</protein>
<name>A0A1W1I697_9BACT</name>
<dbReference type="PANTHER" id="PTHR48090">
    <property type="entry name" value="UNDECAPRENYL-PHOSPHATE 4-DEOXY-4-FORMAMIDO-L-ARABINOSE TRANSFERASE-RELATED"/>
    <property type="match status" value="1"/>
</dbReference>
<dbReference type="InterPro" id="IPR050256">
    <property type="entry name" value="Glycosyltransferase_2"/>
</dbReference>
<dbReference type="InterPro" id="IPR029044">
    <property type="entry name" value="Nucleotide-diphossugar_trans"/>
</dbReference>
<dbReference type="SUPFAM" id="SSF53448">
    <property type="entry name" value="Nucleotide-diphospho-sugar transferases"/>
    <property type="match status" value="1"/>
</dbReference>
<dbReference type="STRING" id="1325564.NSJP_2227"/>
<sequence length="425" mass="47335">MTEIWWEQVREQCPHLQKVDLLVGLLTFNQAANVEAVTRVVLTGLQKSFPNSSLLLVNVDVGSQDGTPEIIKRTVGSLVPLAMLQQPADDGRMNPFAVNRMSYSGMPGREAAFRCLFAMTERLQATACVVIDANVRSVAPEWIPLLGQVVLEKSADYVAPMFRRPRYEGSLTNSLIAPLTRALYGQRVACQTGGGYGFSRRMASLYLQERVWEGDGARFAIDSWLTTVAVAEGCQIWQAFLGAKIEDVKATGADVAGVLAQAVGATFHCMERYEDRWESLSGSTVVPEVGQPMQGGTESHTIKVERMVNGFRQGLRDLLPIWEIILAPDTLAGILPLGLSQEDDFEFPLPLWVQTVYDFAIAYHEKLIHREHLLRSLTPLYLGRTASLVLETKDAGHAEVERTIEQGCQIFESMKAYLVERWRFQ</sequence>